<reference evidence="2 3" key="1">
    <citation type="submission" date="2018-04" db="EMBL/GenBank/DDBJ databases">
        <title>Genomic Encyclopedia of Type Strains, Phase IV (KMG-IV): sequencing the most valuable type-strain genomes for metagenomic binning, comparative biology and taxonomic classification.</title>
        <authorList>
            <person name="Goeker M."/>
        </authorList>
    </citation>
    <scope>NUCLEOTIDE SEQUENCE [LARGE SCALE GENOMIC DNA]</scope>
    <source>
        <strain evidence="2 3">DSM 14823</strain>
    </source>
</reference>
<keyword evidence="2" id="KW-0808">Transferase</keyword>
<dbReference type="GeneID" id="78295758"/>
<sequence>MIYENTPRLETERLILRKLEETPDDLNAMFAILSDREANTFLPWYPAENLDDVRRHVRERYFDQYAAPAGYRYVICLKSDNIPVGYVGMSNDDSRDFGYGLRSGFQHRGIATEAARAVTERIRAAGYSYITATHDVNNPRSGEVMKKLGMKYCYSYVEHWMPKNITITFRLYQLNFDGCPDRVYKAYRERYPEHFIETLA</sequence>
<evidence type="ECO:0000313" key="3">
    <source>
        <dbReference type="Proteomes" id="UP000245959"/>
    </source>
</evidence>
<evidence type="ECO:0000259" key="1">
    <source>
        <dbReference type="PROSITE" id="PS51186"/>
    </source>
</evidence>
<dbReference type="InterPro" id="IPR016181">
    <property type="entry name" value="Acyl_CoA_acyltransferase"/>
</dbReference>
<dbReference type="PANTHER" id="PTHR43792:SF16">
    <property type="entry name" value="N-ACETYLTRANSFERASE DOMAIN-CONTAINING PROTEIN"/>
    <property type="match status" value="1"/>
</dbReference>
<dbReference type="Gene3D" id="3.40.630.30">
    <property type="match status" value="1"/>
</dbReference>
<comment type="caution">
    <text evidence="2">The sequence shown here is derived from an EMBL/GenBank/DDBJ whole genome shotgun (WGS) entry which is preliminary data.</text>
</comment>
<dbReference type="PROSITE" id="PS51186">
    <property type="entry name" value="GNAT"/>
    <property type="match status" value="1"/>
</dbReference>
<dbReference type="Pfam" id="PF13302">
    <property type="entry name" value="Acetyltransf_3"/>
    <property type="match status" value="1"/>
</dbReference>
<name>A0A2U1AUE3_9BACT</name>
<accession>A0A2U1AUE3</accession>
<gene>
    <name evidence="2" type="ORF">C8D82_11843</name>
</gene>
<keyword evidence="3" id="KW-1185">Reference proteome</keyword>
<evidence type="ECO:0000313" key="2">
    <source>
        <dbReference type="EMBL" id="PVY40044.1"/>
    </source>
</evidence>
<dbReference type="EMBL" id="QEKH01000018">
    <property type="protein sequence ID" value="PVY40044.1"/>
    <property type="molecule type" value="Genomic_DNA"/>
</dbReference>
<protein>
    <submittedName>
        <fullName evidence="2">RimJ/RimL family protein N-acetyltransferase</fullName>
    </submittedName>
</protein>
<dbReference type="Proteomes" id="UP000245959">
    <property type="component" value="Unassembled WGS sequence"/>
</dbReference>
<dbReference type="AlphaFoldDB" id="A0A2U1AUE3"/>
<dbReference type="PANTHER" id="PTHR43792">
    <property type="entry name" value="GNAT FAMILY, PUTATIVE (AFU_ORTHOLOGUE AFUA_3G00765)-RELATED-RELATED"/>
    <property type="match status" value="1"/>
</dbReference>
<dbReference type="CDD" id="cd04301">
    <property type="entry name" value="NAT_SF"/>
    <property type="match status" value="1"/>
</dbReference>
<dbReference type="InterPro" id="IPR051531">
    <property type="entry name" value="N-acetyltransferase"/>
</dbReference>
<dbReference type="GO" id="GO:0016747">
    <property type="term" value="F:acyltransferase activity, transferring groups other than amino-acyl groups"/>
    <property type="evidence" value="ECO:0007669"/>
    <property type="project" value="InterPro"/>
</dbReference>
<feature type="domain" description="N-acetyltransferase" evidence="1">
    <location>
        <begin position="14"/>
        <end position="166"/>
    </location>
</feature>
<dbReference type="RefSeq" id="WP_116884464.1">
    <property type="nucleotide sequence ID" value="NZ_JAXYZK010000064.1"/>
</dbReference>
<organism evidence="2 3">
    <name type="scientific">Victivallis vadensis</name>
    <dbReference type="NCBI Taxonomy" id="172901"/>
    <lineage>
        <taxon>Bacteria</taxon>
        <taxon>Pseudomonadati</taxon>
        <taxon>Lentisphaerota</taxon>
        <taxon>Lentisphaeria</taxon>
        <taxon>Victivallales</taxon>
        <taxon>Victivallaceae</taxon>
        <taxon>Victivallis</taxon>
    </lineage>
</organism>
<dbReference type="InterPro" id="IPR000182">
    <property type="entry name" value="GNAT_dom"/>
</dbReference>
<proteinExistence type="predicted"/>
<dbReference type="SUPFAM" id="SSF55729">
    <property type="entry name" value="Acyl-CoA N-acyltransferases (Nat)"/>
    <property type="match status" value="1"/>
</dbReference>